<dbReference type="PANTHER" id="PTHR33744">
    <property type="entry name" value="CARBOHYDRATE DIACID REGULATOR"/>
    <property type="match status" value="1"/>
</dbReference>
<organism evidence="4 5">
    <name type="scientific">Pseudomonas monteilii</name>
    <dbReference type="NCBI Taxonomy" id="76759"/>
    <lineage>
        <taxon>Bacteria</taxon>
        <taxon>Pseudomonadati</taxon>
        <taxon>Pseudomonadota</taxon>
        <taxon>Gammaproteobacteria</taxon>
        <taxon>Pseudomonadales</taxon>
        <taxon>Pseudomonadaceae</taxon>
        <taxon>Pseudomonas</taxon>
    </lineage>
</organism>
<dbReference type="InterPro" id="IPR042070">
    <property type="entry name" value="PucR_C-HTH_sf"/>
</dbReference>
<dbReference type="InterPro" id="IPR041522">
    <property type="entry name" value="CdaR_GGDEF"/>
</dbReference>
<evidence type="ECO:0000313" key="5">
    <source>
        <dbReference type="Proteomes" id="UP000265875"/>
    </source>
</evidence>
<dbReference type="Proteomes" id="UP000265875">
    <property type="component" value="Unassembled WGS sequence"/>
</dbReference>
<comment type="caution">
    <text evidence="4">The sequence shown here is derived from an EMBL/GenBank/DDBJ whole genome shotgun (WGS) entry which is preliminary data.</text>
</comment>
<dbReference type="Pfam" id="PF13556">
    <property type="entry name" value="HTH_30"/>
    <property type="match status" value="1"/>
</dbReference>
<name>A0A399M8Z2_9PSED</name>
<dbReference type="EMBL" id="QWLL01000017">
    <property type="protein sequence ID" value="RII78263.1"/>
    <property type="molecule type" value="Genomic_DNA"/>
</dbReference>
<dbReference type="AlphaFoldDB" id="A0A399M8Z2"/>
<feature type="domain" description="PucR C-terminal helix-turn-helix" evidence="2">
    <location>
        <begin position="329"/>
        <end position="383"/>
    </location>
</feature>
<gene>
    <name evidence="4" type="ORF">D0894_08495</name>
</gene>
<protein>
    <submittedName>
        <fullName evidence="4">PucR family transcriptional regulator</fullName>
    </submittedName>
</protein>
<proteinExistence type="inferred from homology"/>
<dbReference type="PANTHER" id="PTHR33744:SF1">
    <property type="entry name" value="DNA-BINDING TRANSCRIPTIONAL ACTIVATOR ADER"/>
    <property type="match status" value="1"/>
</dbReference>
<accession>A0A399M8Z2</accession>
<dbReference type="Pfam" id="PF17853">
    <property type="entry name" value="GGDEF_2"/>
    <property type="match status" value="1"/>
</dbReference>
<dbReference type="InterPro" id="IPR025736">
    <property type="entry name" value="PucR_C-HTH_dom"/>
</dbReference>
<comment type="similarity">
    <text evidence="1">Belongs to the CdaR family.</text>
</comment>
<sequence>MQEGATLAQTLPPEWLKRLDAAIASSKVFHEAPVLLAASRRAYRAGLLHWANANLRNPCAPVEPFISEDMLETTLELTRQGRAELLMDSARTIQNTCWEIWMKVAFGLTQDPGLLEELLCVSSRSITAFFDRNMRELTRIIEDEKTLIEQHNHVDKRYLVSKLLDGRETDVTRAKHQLNYDMGQTHQAGVIWSLAPDTQLRHLEEMAAALSRHTLSHTPLVVLAGPATIWVWLSVSEPLAQPFLMELAHRFPDERVALGSIGKGLNGFRRSHLEALTTQRMMSSLAGAAPIVSIDQVRMLSLMSQDTRAARRFVIATLGRLAAESITLQRSLYAFLVEGCNLTKAAETLGTHRNTLLRRVERAESLLPLKLADHRIQIGAALQLLLWSKPVEDDERWTS</sequence>
<dbReference type="Gene3D" id="1.10.10.2840">
    <property type="entry name" value="PucR C-terminal helix-turn-helix domain"/>
    <property type="match status" value="1"/>
</dbReference>
<evidence type="ECO:0000259" key="2">
    <source>
        <dbReference type="Pfam" id="PF13556"/>
    </source>
</evidence>
<reference evidence="4 5" key="1">
    <citation type="submission" date="2018-08" db="EMBL/GenBank/DDBJ databases">
        <title>Draft genome sequence of the cyanotroph, Pseudomonas monteilii BCN3.</title>
        <authorList>
            <person name="Jones L.B."/>
            <person name="Kunz D.A."/>
        </authorList>
    </citation>
    <scope>NUCLEOTIDE SEQUENCE [LARGE SCALE GENOMIC DNA]</scope>
    <source>
        <strain evidence="4 5">BCN3</strain>
    </source>
</reference>
<evidence type="ECO:0000313" key="4">
    <source>
        <dbReference type="EMBL" id="RII78263.1"/>
    </source>
</evidence>
<dbReference type="InterPro" id="IPR051448">
    <property type="entry name" value="CdaR-like_regulators"/>
</dbReference>
<evidence type="ECO:0000256" key="1">
    <source>
        <dbReference type="ARBA" id="ARBA00006754"/>
    </source>
</evidence>
<feature type="domain" description="CdaR GGDEF-like" evidence="3">
    <location>
        <begin position="168"/>
        <end position="281"/>
    </location>
</feature>
<evidence type="ECO:0000259" key="3">
    <source>
        <dbReference type="Pfam" id="PF17853"/>
    </source>
</evidence>